<dbReference type="GeneID" id="100924272"/>
<feature type="transmembrane region" description="Helical" evidence="2">
    <location>
        <begin position="230"/>
        <end position="249"/>
    </location>
</feature>
<reference evidence="3" key="3">
    <citation type="submission" date="2025-09" db="UniProtKB">
        <authorList>
            <consortium name="Ensembl"/>
        </authorList>
    </citation>
    <scope>IDENTIFICATION</scope>
</reference>
<evidence type="ECO:0000313" key="4">
    <source>
        <dbReference type="Proteomes" id="UP000007648"/>
    </source>
</evidence>
<dbReference type="AlphaFoldDB" id="A0A7N4Q007"/>
<keyword evidence="2" id="KW-1133">Transmembrane helix</keyword>
<evidence type="ECO:0000313" key="3">
    <source>
        <dbReference type="Ensembl" id="ENSSHAP00000046101.1"/>
    </source>
</evidence>
<name>A0A7N4Q007_SARHA</name>
<dbReference type="Proteomes" id="UP000007648">
    <property type="component" value="Unassembled WGS sequence"/>
</dbReference>
<dbReference type="InParanoid" id="A0A7N4Q007"/>
<feature type="transmembrane region" description="Helical" evidence="2">
    <location>
        <begin position="202"/>
        <end position="218"/>
    </location>
</feature>
<dbReference type="OrthoDB" id="9427125at2759"/>
<proteinExistence type="predicted"/>
<keyword evidence="4" id="KW-1185">Reference proteome</keyword>
<protein>
    <submittedName>
        <fullName evidence="3">Transmembrane protein 247</fullName>
    </submittedName>
</protein>
<organism evidence="3 4">
    <name type="scientific">Sarcophilus harrisii</name>
    <name type="common">Tasmanian devil</name>
    <name type="synonym">Sarcophilus laniarius</name>
    <dbReference type="NCBI Taxonomy" id="9305"/>
    <lineage>
        <taxon>Eukaryota</taxon>
        <taxon>Metazoa</taxon>
        <taxon>Chordata</taxon>
        <taxon>Craniata</taxon>
        <taxon>Vertebrata</taxon>
        <taxon>Euteleostomi</taxon>
        <taxon>Mammalia</taxon>
        <taxon>Metatheria</taxon>
        <taxon>Dasyuromorphia</taxon>
        <taxon>Dasyuridae</taxon>
        <taxon>Sarcophilus</taxon>
    </lineage>
</organism>
<keyword evidence="2" id="KW-0472">Membrane</keyword>
<dbReference type="InterPro" id="IPR029200">
    <property type="entry name" value="TMEM247"/>
</dbReference>
<keyword evidence="2" id="KW-0812">Transmembrane</keyword>
<dbReference type="CTD" id="388946"/>
<sequence length="257" mass="29334">MTAEIREIMKVKDDESESSLTDPIDHPILTEIGFSTGVLPINGVKLLLKRWEGFTSSSLQQQGGDRCLASSQQEVPYVTQDSSYDFLEDGGASVEGSPQEEVKQMKMQVAEPLSSKLAPGKGPAGDEPEPSAVLREGVMEHSTEMELEKVRMEFELTRLKYLHEENERQRQHEEVMEQLHRQAPPRLFPGGFQDLLLPQNQFAMFLYCFIFIHIIYVTKEMIFFLFTKHYLFCIAAILLCLIKTLWSYVLCPPALRT</sequence>
<dbReference type="FunCoup" id="A0A7N4Q007">
    <property type="interactions" value="112"/>
</dbReference>
<dbReference type="Ensembl" id="ENSSHAT00000053024.1">
    <property type="protein sequence ID" value="ENSSHAP00000046101.1"/>
    <property type="gene ID" value="ENSSHAG00000032230.1"/>
</dbReference>
<dbReference type="GO" id="GO:0005783">
    <property type="term" value="C:endoplasmic reticulum"/>
    <property type="evidence" value="ECO:0007669"/>
    <property type="project" value="TreeGrafter"/>
</dbReference>
<dbReference type="GeneTree" id="ENSGT00390000002879"/>
<dbReference type="RefSeq" id="XP_031806286.1">
    <property type="nucleotide sequence ID" value="XM_031950426.1"/>
</dbReference>
<reference evidence="3 4" key="1">
    <citation type="journal article" date="2011" name="Proc. Natl. Acad. Sci. U.S.A.">
        <title>Genetic diversity and population structure of the endangered marsupial Sarcophilus harrisii (Tasmanian devil).</title>
        <authorList>
            <person name="Miller W."/>
            <person name="Hayes V.M."/>
            <person name="Ratan A."/>
            <person name="Petersen D.C."/>
            <person name="Wittekindt N.E."/>
            <person name="Miller J."/>
            <person name="Walenz B."/>
            <person name="Knight J."/>
            <person name="Qi J."/>
            <person name="Zhao F."/>
            <person name="Wang Q."/>
            <person name="Bedoya-Reina O.C."/>
            <person name="Katiyar N."/>
            <person name="Tomsho L.P."/>
            <person name="Kasson L.M."/>
            <person name="Hardie R.A."/>
            <person name="Woodbridge P."/>
            <person name="Tindall E.A."/>
            <person name="Bertelsen M.F."/>
            <person name="Dixon D."/>
            <person name="Pyecroft S."/>
            <person name="Helgen K.M."/>
            <person name="Lesk A.M."/>
            <person name="Pringle T.H."/>
            <person name="Patterson N."/>
            <person name="Zhang Y."/>
            <person name="Kreiss A."/>
            <person name="Woods G.M."/>
            <person name="Jones M.E."/>
            <person name="Schuster S.C."/>
        </authorList>
    </citation>
    <scope>NUCLEOTIDE SEQUENCE [LARGE SCALE GENOMIC DNA]</scope>
</reference>
<dbReference type="PANTHER" id="PTHR36691">
    <property type="entry name" value="TRANSMEMBRANE PROTEIN 247"/>
    <property type="match status" value="1"/>
</dbReference>
<dbReference type="PANTHER" id="PTHR36691:SF1">
    <property type="entry name" value="TRANSMEMBRANE PROTEIN 247"/>
    <property type="match status" value="1"/>
</dbReference>
<dbReference type="KEGG" id="shr:100924272"/>
<accession>A0A7N4Q007</accession>
<reference evidence="3" key="2">
    <citation type="submission" date="2025-08" db="UniProtKB">
        <authorList>
            <consortium name="Ensembl"/>
        </authorList>
    </citation>
    <scope>IDENTIFICATION</scope>
</reference>
<gene>
    <name evidence="3" type="primary">TMEM247</name>
</gene>
<dbReference type="Pfam" id="PF15444">
    <property type="entry name" value="TMEM247"/>
    <property type="match status" value="1"/>
</dbReference>
<evidence type="ECO:0000256" key="1">
    <source>
        <dbReference type="SAM" id="MobiDB-lite"/>
    </source>
</evidence>
<feature type="region of interest" description="Disordered" evidence="1">
    <location>
        <begin position="111"/>
        <end position="130"/>
    </location>
</feature>
<evidence type="ECO:0000256" key="2">
    <source>
        <dbReference type="SAM" id="Phobius"/>
    </source>
</evidence>